<keyword evidence="12" id="KW-0503">Monooxygenase</keyword>
<keyword evidence="15" id="KW-0812">Transmembrane</keyword>
<dbReference type="InterPro" id="IPR050196">
    <property type="entry name" value="Cytochrome_P450_Monoox"/>
</dbReference>
<accession>A0A1I8Q986</accession>
<evidence type="ECO:0000256" key="5">
    <source>
        <dbReference type="ARBA" id="ARBA00010617"/>
    </source>
</evidence>
<keyword evidence="7 14" id="KW-0479">Metal-binding</keyword>
<comment type="cofactor">
    <cofactor evidence="1 14">
        <name>heme</name>
        <dbReference type="ChEBI" id="CHEBI:30413"/>
    </cofactor>
</comment>
<protein>
    <recommendedName>
        <fullName evidence="18">Cytochrome P450</fullName>
    </recommendedName>
</protein>
<evidence type="ECO:0000256" key="7">
    <source>
        <dbReference type="ARBA" id="ARBA00022723"/>
    </source>
</evidence>
<keyword evidence="8" id="KW-0256">Endoplasmic reticulum</keyword>
<dbReference type="EnsemblMetazoa" id="SCAU015034-RC">
    <property type="protein sequence ID" value="SCAU015034-PC"/>
    <property type="gene ID" value="SCAU015034"/>
</dbReference>
<evidence type="ECO:0000256" key="10">
    <source>
        <dbReference type="ARBA" id="ARBA00023002"/>
    </source>
</evidence>
<comment type="similarity">
    <text evidence="5">Belongs to the cytochrome P450 family.</text>
</comment>
<dbReference type="InterPro" id="IPR036396">
    <property type="entry name" value="Cyt_P450_sf"/>
</dbReference>
<evidence type="ECO:0000256" key="2">
    <source>
        <dbReference type="ARBA" id="ARBA00003690"/>
    </source>
</evidence>
<feature type="binding site" description="axial binding residue" evidence="14">
    <location>
        <position position="494"/>
    </location>
    <ligand>
        <name>heme</name>
        <dbReference type="ChEBI" id="CHEBI:30413"/>
    </ligand>
    <ligandPart>
        <name>Fe</name>
        <dbReference type="ChEBI" id="CHEBI:18248"/>
    </ligandPart>
</feature>
<dbReference type="GO" id="GO:0005789">
    <property type="term" value="C:endoplasmic reticulum membrane"/>
    <property type="evidence" value="ECO:0007669"/>
    <property type="project" value="UniProtKB-SubCell"/>
</dbReference>
<keyword evidence="17" id="KW-1185">Reference proteome</keyword>
<feature type="transmembrane region" description="Helical" evidence="15">
    <location>
        <begin position="34"/>
        <end position="54"/>
    </location>
</feature>
<dbReference type="OrthoDB" id="1470350at2759"/>
<evidence type="ECO:0000256" key="1">
    <source>
        <dbReference type="ARBA" id="ARBA00001971"/>
    </source>
</evidence>
<dbReference type="Gene3D" id="1.10.630.10">
    <property type="entry name" value="Cytochrome P450"/>
    <property type="match status" value="1"/>
</dbReference>
<sequence>MRKQILNCGILSVVSLVAFYRLKEEVDFGRQKDMAFSTNFLLIAIIVASTYFLWSKRRFLKVFKELPGPGPPLLGIAYRMLKAENFMRNMEEEAKSYQAPFITWLGPSCFLYVNDPQTMEIIFNSPLCTNKGDMYRFMANAIGDGLFTSSSPRWNKHRRLLNPAFGRKSIQTFLPIFNDEANAFVNKLKGMQDQSLEIYKLLKKSVLEISCQTTMGKKMNFQNDNSTVIFDSYNSLTEICITRMLSPWLHPDVIYQCSSLFKREKRSMEILSKFVRDLLQLDNGTTIPKDTSANVESFKNIARNCDEDDVEVIGKSKPHIFVEQVHALIESGQLSVADVLAEANVTVAATFETTSTAMYFTCLALAMHPQCQEKLYMELVNVLPTGGSQDITIDQLDRLVYTEMAINEAMRLFAPVPAVVRSASSDFHLRHYVTGKTTLIPRGTQIILDIFNMQRSEQIWGKRARYFDPDEHFGPACKPHPFAFVPFTKGLRMCIGYRYALTLMKVMLAKIFRNYRVLTKTQMKDLKIKGTISLKLGDYPLCTLEPREV</sequence>
<dbReference type="Proteomes" id="UP000095300">
    <property type="component" value="Unassembled WGS sequence"/>
</dbReference>
<evidence type="ECO:0000256" key="3">
    <source>
        <dbReference type="ARBA" id="ARBA00004174"/>
    </source>
</evidence>
<evidence type="ECO:0000256" key="8">
    <source>
        <dbReference type="ARBA" id="ARBA00022824"/>
    </source>
</evidence>
<organism evidence="16 17">
    <name type="scientific">Stomoxys calcitrans</name>
    <name type="common">Stable fly</name>
    <name type="synonym">Conops calcitrans</name>
    <dbReference type="NCBI Taxonomy" id="35570"/>
    <lineage>
        <taxon>Eukaryota</taxon>
        <taxon>Metazoa</taxon>
        <taxon>Ecdysozoa</taxon>
        <taxon>Arthropoda</taxon>
        <taxon>Hexapoda</taxon>
        <taxon>Insecta</taxon>
        <taxon>Pterygota</taxon>
        <taxon>Neoptera</taxon>
        <taxon>Endopterygota</taxon>
        <taxon>Diptera</taxon>
        <taxon>Brachycera</taxon>
        <taxon>Muscomorpha</taxon>
        <taxon>Muscoidea</taxon>
        <taxon>Muscidae</taxon>
        <taxon>Stomoxys</taxon>
    </lineage>
</organism>
<dbReference type="InterPro" id="IPR001128">
    <property type="entry name" value="Cyt_P450"/>
</dbReference>
<evidence type="ECO:0000256" key="14">
    <source>
        <dbReference type="PIRSR" id="PIRSR602401-1"/>
    </source>
</evidence>
<evidence type="ECO:0000256" key="13">
    <source>
        <dbReference type="ARBA" id="ARBA00023136"/>
    </source>
</evidence>
<dbReference type="PRINTS" id="PR00463">
    <property type="entry name" value="EP450I"/>
</dbReference>
<dbReference type="GO" id="GO:0005506">
    <property type="term" value="F:iron ion binding"/>
    <property type="evidence" value="ECO:0007669"/>
    <property type="project" value="InterPro"/>
</dbReference>
<reference evidence="16" key="2">
    <citation type="submission" date="2020-05" db="UniProtKB">
        <authorList>
            <consortium name="EnsemblMetazoa"/>
        </authorList>
    </citation>
    <scope>IDENTIFICATION</scope>
    <source>
        <strain evidence="16">USDA</strain>
    </source>
</reference>
<dbReference type="KEGG" id="scac:106088143"/>
<comment type="subcellular location">
    <subcellularLocation>
        <location evidence="4">Endoplasmic reticulum membrane</location>
        <topology evidence="4">Peripheral membrane protein</topology>
    </subcellularLocation>
    <subcellularLocation>
        <location evidence="3">Microsome membrane</location>
        <topology evidence="3">Peripheral membrane protein</topology>
    </subcellularLocation>
</comment>
<feature type="transmembrane region" description="Helical" evidence="15">
    <location>
        <begin position="5"/>
        <end position="22"/>
    </location>
</feature>
<dbReference type="STRING" id="35570.A0A1I8Q986"/>
<dbReference type="Pfam" id="PF00067">
    <property type="entry name" value="p450"/>
    <property type="match status" value="1"/>
</dbReference>
<keyword evidence="15" id="KW-1133">Transmembrane helix</keyword>
<proteinExistence type="inferred from homology"/>
<dbReference type="PANTHER" id="PTHR24291">
    <property type="entry name" value="CYTOCHROME P450 FAMILY 4"/>
    <property type="match status" value="1"/>
</dbReference>
<dbReference type="VEuPathDB" id="VectorBase:SCAU015034"/>
<dbReference type="InterPro" id="IPR002401">
    <property type="entry name" value="Cyt_P450_E_grp-I"/>
</dbReference>
<keyword evidence="9" id="KW-0492">Microsome</keyword>
<evidence type="ECO:0000256" key="15">
    <source>
        <dbReference type="SAM" id="Phobius"/>
    </source>
</evidence>
<gene>
    <name evidence="16" type="primary">106088143</name>
</gene>
<keyword evidence="11 14" id="KW-0408">Iron</keyword>
<dbReference type="PRINTS" id="PR00385">
    <property type="entry name" value="P450"/>
</dbReference>
<evidence type="ECO:0000313" key="17">
    <source>
        <dbReference type="Proteomes" id="UP000095300"/>
    </source>
</evidence>
<dbReference type="AlphaFoldDB" id="A0A1I8Q986"/>
<dbReference type="GO" id="GO:0020037">
    <property type="term" value="F:heme binding"/>
    <property type="evidence" value="ECO:0007669"/>
    <property type="project" value="InterPro"/>
</dbReference>
<evidence type="ECO:0000256" key="6">
    <source>
        <dbReference type="ARBA" id="ARBA00022617"/>
    </source>
</evidence>
<evidence type="ECO:0000256" key="9">
    <source>
        <dbReference type="ARBA" id="ARBA00022848"/>
    </source>
</evidence>
<evidence type="ECO:0000256" key="12">
    <source>
        <dbReference type="ARBA" id="ARBA00023033"/>
    </source>
</evidence>
<dbReference type="EnsemblMetazoa" id="SCAU015034-RB">
    <property type="protein sequence ID" value="SCAU015034-PB"/>
    <property type="gene ID" value="SCAU015034"/>
</dbReference>
<reference evidence="17" key="1">
    <citation type="submission" date="2015-05" db="EMBL/GenBank/DDBJ databases">
        <authorList>
            <person name="Wilson R.K."/>
            <person name="Warren W.C."/>
            <person name="Olafson P."/>
        </authorList>
    </citation>
    <scope>NUCLEOTIDE SEQUENCE [LARGE SCALE GENOMIC DNA]</scope>
    <source>
        <strain evidence="17">USDA</strain>
    </source>
</reference>
<dbReference type="SUPFAM" id="SSF48264">
    <property type="entry name" value="Cytochrome P450"/>
    <property type="match status" value="1"/>
</dbReference>
<name>A0A1I8Q986_STOCA</name>
<evidence type="ECO:0000313" key="16">
    <source>
        <dbReference type="EnsemblMetazoa" id="SCAU015034-PB"/>
    </source>
</evidence>
<dbReference type="PANTHER" id="PTHR24291:SF189">
    <property type="entry name" value="CYTOCHROME P450 4C3-RELATED"/>
    <property type="match status" value="1"/>
</dbReference>
<keyword evidence="10" id="KW-0560">Oxidoreductase</keyword>
<dbReference type="GO" id="GO:0004497">
    <property type="term" value="F:monooxygenase activity"/>
    <property type="evidence" value="ECO:0007669"/>
    <property type="project" value="UniProtKB-KW"/>
</dbReference>
<evidence type="ECO:0008006" key="18">
    <source>
        <dbReference type="Google" id="ProtNLM"/>
    </source>
</evidence>
<evidence type="ECO:0000256" key="4">
    <source>
        <dbReference type="ARBA" id="ARBA00004406"/>
    </source>
</evidence>
<keyword evidence="6 14" id="KW-0349">Heme</keyword>
<keyword evidence="13 15" id="KW-0472">Membrane</keyword>
<evidence type="ECO:0000256" key="11">
    <source>
        <dbReference type="ARBA" id="ARBA00023004"/>
    </source>
</evidence>
<comment type="function">
    <text evidence="2">May be involved in the metabolism of insect hormones and in the breakdown of synthetic insecticides.</text>
</comment>
<dbReference type="GO" id="GO:0016705">
    <property type="term" value="F:oxidoreductase activity, acting on paired donors, with incorporation or reduction of molecular oxygen"/>
    <property type="evidence" value="ECO:0007669"/>
    <property type="project" value="InterPro"/>
</dbReference>